<dbReference type="InterPro" id="IPR018076">
    <property type="entry name" value="T2SS_GspF_dom"/>
</dbReference>
<evidence type="ECO:0000256" key="6">
    <source>
        <dbReference type="SAM" id="Phobius"/>
    </source>
</evidence>
<feature type="transmembrane region" description="Helical" evidence="6">
    <location>
        <begin position="269"/>
        <end position="290"/>
    </location>
</feature>
<dbReference type="GO" id="GO:0005886">
    <property type="term" value="C:plasma membrane"/>
    <property type="evidence" value="ECO:0007669"/>
    <property type="project" value="UniProtKB-SubCell"/>
</dbReference>
<feature type="domain" description="Type II secretion system protein GspF" evidence="7">
    <location>
        <begin position="159"/>
        <end position="283"/>
    </location>
</feature>
<dbReference type="Proteomes" id="UP000235116">
    <property type="component" value="Chromosome"/>
</dbReference>
<evidence type="ECO:0000259" key="7">
    <source>
        <dbReference type="Pfam" id="PF00482"/>
    </source>
</evidence>
<evidence type="ECO:0000256" key="3">
    <source>
        <dbReference type="ARBA" id="ARBA00022692"/>
    </source>
</evidence>
<keyword evidence="5 6" id="KW-0472">Membrane</keyword>
<accession>A0A2K9LFX1</accession>
<reference evidence="9" key="1">
    <citation type="submission" date="2017-08" db="EMBL/GenBank/DDBJ databases">
        <title>Direct submision.</title>
        <authorList>
            <person name="Kim S.-J."/>
            <person name="Rhee S.-K."/>
        </authorList>
    </citation>
    <scope>NUCLEOTIDE SEQUENCE [LARGE SCALE GENOMIC DNA]</scope>
    <source>
        <strain evidence="9">GI5</strain>
    </source>
</reference>
<evidence type="ECO:0000256" key="5">
    <source>
        <dbReference type="ARBA" id="ARBA00023136"/>
    </source>
</evidence>
<keyword evidence="9" id="KW-1185">Reference proteome</keyword>
<feature type="transmembrane region" description="Helical" evidence="6">
    <location>
        <begin position="123"/>
        <end position="140"/>
    </location>
</feature>
<dbReference type="EMBL" id="CP022684">
    <property type="protein sequence ID" value="AUM11276.1"/>
    <property type="molecule type" value="Genomic_DNA"/>
</dbReference>
<keyword evidence="4 6" id="KW-1133">Transmembrane helix</keyword>
<evidence type="ECO:0000256" key="1">
    <source>
        <dbReference type="ARBA" id="ARBA00004651"/>
    </source>
</evidence>
<dbReference type="PANTHER" id="PTHR35007">
    <property type="entry name" value="INTEGRAL MEMBRANE PROTEIN-RELATED"/>
    <property type="match status" value="1"/>
</dbReference>
<protein>
    <recommendedName>
        <fullName evidence="7">Type II secretion system protein GspF domain-containing protein</fullName>
    </recommendedName>
</protein>
<dbReference type="Pfam" id="PF00482">
    <property type="entry name" value="T2SSF"/>
    <property type="match status" value="1"/>
</dbReference>
<feature type="transmembrane region" description="Helical" evidence="6">
    <location>
        <begin position="12"/>
        <end position="30"/>
    </location>
</feature>
<keyword evidence="3 6" id="KW-0812">Transmembrane</keyword>
<organism evidence="8 9">
    <name type="scientific">Ketobacter alkanivorans</name>
    <dbReference type="NCBI Taxonomy" id="1917421"/>
    <lineage>
        <taxon>Bacteria</taxon>
        <taxon>Pseudomonadati</taxon>
        <taxon>Pseudomonadota</taxon>
        <taxon>Gammaproteobacteria</taxon>
        <taxon>Pseudomonadales</taxon>
        <taxon>Ketobacteraceae</taxon>
        <taxon>Ketobacter</taxon>
    </lineage>
</organism>
<dbReference type="RefSeq" id="WP_101892616.1">
    <property type="nucleotide sequence ID" value="NZ_CP022684.1"/>
</dbReference>
<evidence type="ECO:0000256" key="4">
    <source>
        <dbReference type="ARBA" id="ARBA00022989"/>
    </source>
</evidence>
<dbReference type="AlphaFoldDB" id="A0A2K9LFX1"/>
<comment type="subcellular location">
    <subcellularLocation>
        <location evidence="1">Cell membrane</location>
        <topology evidence="1">Multi-pass membrane protein</topology>
    </subcellularLocation>
</comment>
<proteinExistence type="predicted"/>
<dbReference type="OrthoDB" id="9810662at2"/>
<name>A0A2K9LFX1_9GAMM</name>
<dbReference type="InterPro" id="IPR042094">
    <property type="entry name" value="T2SS_GspF_sf"/>
</dbReference>
<feature type="transmembrane region" description="Helical" evidence="6">
    <location>
        <begin position="93"/>
        <end position="111"/>
    </location>
</feature>
<keyword evidence="2" id="KW-1003">Cell membrane</keyword>
<dbReference type="KEGG" id="kak:Kalk_02010"/>
<sequence length="308" mass="34428">MMGLLSQYFPVFLMASAVGVGAYALISLIIKTRSKEKEDWRDPPPLIYKLFKPVVRLFASEVRSMMSDRLYSKVNTKLSTGGMNYAIMAEEFYTLKFVCLAFACLISYSLFSSGSDQGSEVKLIILAIMPIGFFYPDIWLNDKITHRRARVAKEFPFLLDLLVLSMRAGLNYSTSLGQAISSLPDGPVKEEFGKLLREIRAGKVRHEALLGLAARMNTKSISNFVAAINQAEETGGEIVEVLTLQAEQRRSERFNEAEEAANKAPVKMLLPLVMFLFPIIFMLIGFVLIVKVADSNLLPQFIMDLLAS</sequence>
<evidence type="ECO:0000313" key="9">
    <source>
        <dbReference type="Proteomes" id="UP000235116"/>
    </source>
</evidence>
<evidence type="ECO:0000256" key="2">
    <source>
        <dbReference type="ARBA" id="ARBA00022475"/>
    </source>
</evidence>
<dbReference type="PANTHER" id="PTHR35007:SF2">
    <property type="entry name" value="PILUS ASSEMBLE PROTEIN"/>
    <property type="match status" value="1"/>
</dbReference>
<dbReference type="Gene3D" id="1.20.81.30">
    <property type="entry name" value="Type II secretion system (T2SS), domain F"/>
    <property type="match status" value="1"/>
</dbReference>
<gene>
    <name evidence="8" type="ORF">Kalk_02010</name>
</gene>
<evidence type="ECO:0000313" key="8">
    <source>
        <dbReference type="EMBL" id="AUM11276.1"/>
    </source>
</evidence>